<protein>
    <submittedName>
        <fullName evidence="2">Uncharacterized protein</fullName>
    </submittedName>
</protein>
<reference evidence="2 3" key="1">
    <citation type="submission" date="2018-06" db="EMBL/GenBank/DDBJ databases">
        <title>Genomic Encyclopedia of Archaeal and Bacterial Type Strains, Phase II (KMG-II): from individual species to whole genera.</title>
        <authorList>
            <person name="Goeker M."/>
        </authorList>
    </citation>
    <scope>NUCLEOTIDE SEQUENCE [LARGE SCALE GENOMIC DNA]</scope>
    <source>
        <strain evidence="2 3">DSM 21851</strain>
    </source>
</reference>
<organism evidence="2 3">
    <name type="scientific">Larkinella arboricola</name>
    <dbReference type="NCBI Taxonomy" id="643671"/>
    <lineage>
        <taxon>Bacteria</taxon>
        <taxon>Pseudomonadati</taxon>
        <taxon>Bacteroidota</taxon>
        <taxon>Cytophagia</taxon>
        <taxon>Cytophagales</taxon>
        <taxon>Spirosomataceae</taxon>
        <taxon>Larkinella</taxon>
    </lineage>
</organism>
<evidence type="ECO:0000313" key="2">
    <source>
        <dbReference type="EMBL" id="RAK03044.1"/>
    </source>
</evidence>
<dbReference type="RefSeq" id="WP_111627192.1">
    <property type="nucleotide sequence ID" value="NZ_QLMC01000001.1"/>
</dbReference>
<accession>A0A327XAA4</accession>
<feature type="compositionally biased region" description="Low complexity" evidence="1">
    <location>
        <begin position="74"/>
        <end position="86"/>
    </location>
</feature>
<comment type="caution">
    <text evidence="2">The sequence shown here is derived from an EMBL/GenBank/DDBJ whole genome shotgun (WGS) entry which is preliminary data.</text>
</comment>
<name>A0A327XAA4_LARAB</name>
<keyword evidence="3" id="KW-1185">Reference proteome</keyword>
<proteinExistence type="predicted"/>
<dbReference type="AlphaFoldDB" id="A0A327XAA4"/>
<feature type="compositionally biased region" description="Basic and acidic residues" evidence="1">
    <location>
        <begin position="38"/>
        <end position="69"/>
    </location>
</feature>
<dbReference type="OrthoDB" id="965511at2"/>
<dbReference type="Proteomes" id="UP000248790">
    <property type="component" value="Unassembled WGS sequence"/>
</dbReference>
<dbReference type="EMBL" id="QLMC01000001">
    <property type="protein sequence ID" value="RAK03044.1"/>
    <property type="molecule type" value="Genomic_DNA"/>
</dbReference>
<feature type="region of interest" description="Disordered" evidence="1">
    <location>
        <begin position="1"/>
        <end position="86"/>
    </location>
</feature>
<evidence type="ECO:0000313" key="3">
    <source>
        <dbReference type="Proteomes" id="UP000248790"/>
    </source>
</evidence>
<evidence type="ECO:0000256" key="1">
    <source>
        <dbReference type="SAM" id="MobiDB-lite"/>
    </source>
</evidence>
<sequence>MANNKTTDQPGSNDKQANSKRTRNYEARDTSAMTTNMEKMRSNQNKAKEGPDEDHTQKTKAELQEERGGHGHSGHSSSRSGSDSGN</sequence>
<feature type="compositionally biased region" description="Polar residues" evidence="1">
    <location>
        <begin position="1"/>
        <end position="16"/>
    </location>
</feature>
<gene>
    <name evidence="2" type="ORF">LX87_01166</name>
</gene>